<protein>
    <submittedName>
        <fullName evidence="1">Uncharacterized protein</fullName>
    </submittedName>
</protein>
<evidence type="ECO:0000313" key="2">
    <source>
        <dbReference type="Proteomes" id="UP000253517"/>
    </source>
</evidence>
<dbReference type="AlphaFoldDB" id="A0A369A1M7"/>
<keyword evidence="2" id="KW-1185">Reference proteome</keyword>
<reference evidence="1 2" key="1">
    <citation type="submission" date="2018-07" db="EMBL/GenBank/DDBJ databases">
        <title>Genomic Encyclopedia of Type Strains, Phase IV (KMG-IV): sequencing the most valuable type-strain genomes for metagenomic binning, comparative biology and taxonomic classification.</title>
        <authorList>
            <person name="Goeker M."/>
        </authorList>
    </citation>
    <scope>NUCLEOTIDE SEQUENCE [LARGE SCALE GENOMIC DNA]</scope>
    <source>
        <strain evidence="1 2">DSM 21410</strain>
    </source>
</reference>
<evidence type="ECO:0000313" key="1">
    <source>
        <dbReference type="EMBL" id="RCX02256.1"/>
    </source>
</evidence>
<gene>
    <name evidence="1" type="ORF">DES35_10415</name>
</gene>
<dbReference type="Proteomes" id="UP000253517">
    <property type="component" value="Unassembled WGS sequence"/>
</dbReference>
<organism evidence="1 2">
    <name type="scientific">Schleiferia thermophila</name>
    <dbReference type="NCBI Taxonomy" id="884107"/>
    <lineage>
        <taxon>Bacteria</taxon>
        <taxon>Pseudomonadati</taxon>
        <taxon>Bacteroidota</taxon>
        <taxon>Flavobacteriia</taxon>
        <taxon>Flavobacteriales</taxon>
        <taxon>Schleiferiaceae</taxon>
        <taxon>Schleiferia</taxon>
    </lineage>
</organism>
<dbReference type="EMBL" id="QPJS01000004">
    <property type="protein sequence ID" value="RCX02256.1"/>
    <property type="molecule type" value="Genomic_DNA"/>
</dbReference>
<comment type="caution">
    <text evidence="1">The sequence shown here is derived from an EMBL/GenBank/DDBJ whole genome shotgun (WGS) entry which is preliminary data.</text>
</comment>
<name>A0A369A1M7_9FLAO</name>
<proteinExistence type="predicted"/>
<accession>A0A369A1M7</accession>
<sequence>MNVSIQLSHLEKVINSVINKEFRKKPLIVAKFTSKGRKAMHEHATCNSEIFKTSNESIT</sequence>